<protein>
    <submittedName>
        <fullName evidence="1">Uncharacterized protein</fullName>
    </submittedName>
</protein>
<name>A0AAE8BLN4_9CAUD</name>
<keyword evidence="2" id="KW-1185">Reference proteome</keyword>
<organism evidence="1 2">
    <name type="scientific">Stenotrophomonas phage Philippe</name>
    <dbReference type="NCBI Taxonomy" id="2859655"/>
    <lineage>
        <taxon>Viruses</taxon>
        <taxon>Duplodnaviria</taxon>
        <taxon>Heunggongvirae</taxon>
        <taxon>Uroviricota</taxon>
        <taxon>Caudoviricetes</taxon>
        <taxon>Schitoviridae</taxon>
        <taxon>Philippevirus</taxon>
        <taxon>Philippevirus philippe</taxon>
    </lineage>
</organism>
<evidence type="ECO:0000313" key="1">
    <source>
        <dbReference type="EMBL" id="QYW02203.1"/>
    </source>
</evidence>
<proteinExistence type="predicted"/>
<accession>A0AAE8BLN4</accession>
<dbReference type="Proteomes" id="UP000827261">
    <property type="component" value="Segment"/>
</dbReference>
<dbReference type="EMBL" id="MZ326861">
    <property type="protein sequence ID" value="QYW02203.1"/>
    <property type="molecule type" value="Genomic_DNA"/>
</dbReference>
<reference evidence="1" key="1">
    <citation type="submission" date="2021-06" db="EMBL/GenBank/DDBJ databases">
        <title>Complete genome sequence of Stenotrophomonas maltophilia phage Philippe.</title>
        <authorList>
            <person name="Vallavanatt I."/>
            <person name="Bartz M."/>
            <person name="Clark J."/>
            <person name="Burrowes B."/>
            <person name="Liu M."/>
            <person name="Gill J."/>
        </authorList>
    </citation>
    <scope>NUCLEOTIDE SEQUENCE</scope>
</reference>
<evidence type="ECO:0000313" key="2">
    <source>
        <dbReference type="Proteomes" id="UP000827261"/>
    </source>
</evidence>
<sequence>MATDNPFDLKDPNIPLTPVLTGIYAKYGIPVKEVATKPMSPEELEANLIGLPFPRTT</sequence>
<gene>
    <name evidence="1" type="ORF">CPT_Philippe_004</name>
</gene>